<reference evidence="1" key="1">
    <citation type="submission" date="2018-05" db="EMBL/GenBank/DDBJ databases">
        <authorList>
            <person name="Lanie J.A."/>
            <person name="Ng W.-L."/>
            <person name="Kazmierczak K.M."/>
            <person name="Andrzejewski T.M."/>
            <person name="Davidsen T.M."/>
            <person name="Wayne K.J."/>
            <person name="Tettelin H."/>
            <person name="Glass J.I."/>
            <person name="Rusch D."/>
            <person name="Podicherti R."/>
            <person name="Tsui H.-C.T."/>
            <person name="Winkler M.E."/>
        </authorList>
    </citation>
    <scope>NUCLEOTIDE SEQUENCE</scope>
</reference>
<evidence type="ECO:0000313" key="1">
    <source>
        <dbReference type="EMBL" id="SVA01970.1"/>
    </source>
</evidence>
<dbReference type="EMBL" id="UINC01002957">
    <property type="protein sequence ID" value="SVA01970.1"/>
    <property type="molecule type" value="Genomic_DNA"/>
</dbReference>
<proteinExistence type="predicted"/>
<dbReference type="InterPro" id="IPR043148">
    <property type="entry name" value="TagF_C"/>
</dbReference>
<name>A0A381SD27_9ZZZZ</name>
<gene>
    <name evidence="1" type="ORF">METZ01_LOCUS54824</name>
</gene>
<sequence>MLRIRYQGFRLWLHYVRFLENLLESLIRCWLLKGELLHTFLNNSQPYLHSEKQALIDNGKTRKVIFFTFRTLHFLDWFAPIHLALERLFPEKYEVFYINFGSTQHRIGVGFEYIRYHRKVEERMLLLGVSPLRHFSHQELAEYSSIPEPAVHLTCESIRQETFSVPERIYLPHYALPKAIDTGLPENIRFNHVFLPTRPPYTYQQLNQKFPGNVKVHSVGYPKLHAVHSNVKRFNDDERPVVIYAPSLEIKLLFDALDKGLLDIIKKLTQYLFVIKLHPSLASRRHYVTSFISRQLKDAEHIQFNDLAGIQELAEESSVMITDYGSAGGEYRMGFGRRIICLKVPEEYEGGADLRFRDDFADAVCEVGELELVIESVINKGDLSFSELQDMREKVLSFPDAADEAAARTINEICSSR</sequence>
<accession>A0A381SD27</accession>
<dbReference type="Gene3D" id="3.40.50.12580">
    <property type="match status" value="1"/>
</dbReference>
<dbReference type="AlphaFoldDB" id="A0A381SD27"/>
<organism evidence="1">
    <name type="scientific">marine metagenome</name>
    <dbReference type="NCBI Taxonomy" id="408172"/>
    <lineage>
        <taxon>unclassified sequences</taxon>
        <taxon>metagenomes</taxon>
        <taxon>ecological metagenomes</taxon>
    </lineage>
</organism>
<evidence type="ECO:0008006" key="2">
    <source>
        <dbReference type="Google" id="ProtNLM"/>
    </source>
</evidence>
<protein>
    <recommendedName>
        <fullName evidence="2">CDP-glycerol:poly(Glycerophosphate) glycerophosphotransferase</fullName>
    </recommendedName>
</protein>